<accession>A0A0N7LS65</accession>
<dbReference type="InterPro" id="IPR002933">
    <property type="entry name" value="Peptidase_M20"/>
</dbReference>
<evidence type="ECO:0000256" key="8">
    <source>
        <dbReference type="ARBA" id="ARBA00022833"/>
    </source>
</evidence>
<keyword evidence="12" id="KW-1185">Reference proteome</keyword>
<keyword evidence="8" id="KW-0862">Zinc</keyword>
<organism evidence="11 12">
    <name type="scientific">Shimia marina</name>
    <dbReference type="NCBI Taxonomy" id="321267"/>
    <lineage>
        <taxon>Bacteria</taxon>
        <taxon>Pseudomonadati</taxon>
        <taxon>Pseudomonadota</taxon>
        <taxon>Alphaproteobacteria</taxon>
        <taxon>Rhodobacterales</taxon>
        <taxon>Roseobacteraceae</taxon>
    </lineage>
</organism>
<dbReference type="InterPro" id="IPR036264">
    <property type="entry name" value="Bact_exopeptidase_dim_dom"/>
</dbReference>
<dbReference type="InterPro" id="IPR001261">
    <property type="entry name" value="ArgE/DapE_CS"/>
</dbReference>
<comment type="cofactor">
    <cofactor evidence="1">
        <name>Zn(2+)</name>
        <dbReference type="ChEBI" id="CHEBI:29105"/>
    </cofactor>
</comment>
<comment type="similarity">
    <text evidence="2">Belongs to the peptidase M20A family. ArgE subfamily.</text>
</comment>
<dbReference type="OrthoDB" id="9809784at2"/>
<dbReference type="EC" id="3.5.1.16" evidence="11"/>
<keyword evidence="4" id="KW-0055">Arginine biosynthesis</keyword>
<dbReference type="NCBIfam" id="TIGR01892">
    <property type="entry name" value="AcOrn-deacetyl"/>
    <property type="match status" value="1"/>
</dbReference>
<dbReference type="InterPro" id="IPR011650">
    <property type="entry name" value="Peptidase_M20_dimer"/>
</dbReference>
<evidence type="ECO:0000256" key="5">
    <source>
        <dbReference type="ARBA" id="ARBA00022605"/>
    </source>
</evidence>
<dbReference type="Gene3D" id="3.40.630.10">
    <property type="entry name" value="Zn peptidases"/>
    <property type="match status" value="1"/>
</dbReference>
<dbReference type="SUPFAM" id="SSF53187">
    <property type="entry name" value="Zn-dependent exopeptidases"/>
    <property type="match status" value="1"/>
</dbReference>
<dbReference type="Proteomes" id="UP000054823">
    <property type="component" value="Unassembled WGS sequence"/>
</dbReference>
<dbReference type="SUPFAM" id="SSF55031">
    <property type="entry name" value="Bacterial exopeptidase dimerisation domain"/>
    <property type="match status" value="1"/>
</dbReference>
<evidence type="ECO:0000256" key="9">
    <source>
        <dbReference type="ARBA" id="ARBA00023285"/>
    </source>
</evidence>
<gene>
    <name evidence="11" type="primary">argE_3</name>
    <name evidence="11" type="ORF">SHM7688_02203</name>
</gene>
<keyword evidence="7 11" id="KW-0378">Hydrolase</keyword>
<dbReference type="STRING" id="321267.SHM7688_02203"/>
<dbReference type="PANTHER" id="PTHR43808:SF31">
    <property type="entry name" value="N-ACETYL-L-CITRULLINE DEACETYLASE"/>
    <property type="match status" value="1"/>
</dbReference>
<dbReference type="PROSITE" id="PS00759">
    <property type="entry name" value="ARGE_DAPE_CPG2_2"/>
    <property type="match status" value="1"/>
</dbReference>
<evidence type="ECO:0000256" key="3">
    <source>
        <dbReference type="ARBA" id="ARBA00022490"/>
    </source>
</evidence>
<evidence type="ECO:0000259" key="10">
    <source>
        <dbReference type="Pfam" id="PF07687"/>
    </source>
</evidence>
<dbReference type="PANTHER" id="PTHR43808">
    <property type="entry name" value="ACETYLORNITHINE DEACETYLASE"/>
    <property type="match status" value="1"/>
</dbReference>
<keyword evidence="3" id="KW-0963">Cytoplasm</keyword>
<evidence type="ECO:0000313" key="12">
    <source>
        <dbReference type="Proteomes" id="UP000054823"/>
    </source>
</evidence>
<evidence type="ECO:0000256" key="6">
    <source>
        <dbReference type="ARBA" id="ARBA00022723"/>
    </source>
</evidence>
<dbReference type="GO" id="GO:0008777">
    <property type="term" value="F:acetylornithine deacetylase activity"/>
    <property type="evidence" value="ECO:0007669"/>
    <property type="project" value="UniProtKB-EC"/>
</dbReference>
<evidence type="ECO:0000256" key="1">
    <source>
        <dbReference type="ARBA" id="ARBA00001947"/>
    </source>
</evidence>
<evidence type="ECO:0000256" key="4">
    <source>
        <dbReference type="ARBA" id="ARBA00022571"/>
    </source>
</evidence>
<feature type="domain" description="Peptidase M20 dimerisation" evidence="10">
    <location>
        <begin position="173"/>
        <end position="274"/>
    </location>
</feature>
<dbReference type="InterPro" id="IPR050072">
    <property type="entry name" value="Peptidase_M20A"/>
</dbReference>
<dbReference type="GO" id="GO:0006526">
    <property type="term" value="P:L-arginine biosynthetic process"/>
    <property type="evidence" value="ECO:0007669"/>
    <property type="project" value="UniProtKB-KW"/>
</dbReference>
<keyword evidence="6" id="KW-0479">Metal-binding</keyword>
<proteinExistence type="inferred from homology"/>
<dbReference type="AlphaFoldDB" id="A0A0N7LS65"/>
<dbReference type="GO" id="GO:0046872">
    <property type="term" value="F:metal ion binding"/>
    <property type="evidence" value="ECO:0007669"/>
    <property type="project" value="UniProtKB-KW"/>
</dbReference>
<keyword evidence="5" id="KW-0028">Amino-acid biosynthesis</keyword>
<protein>
    <submittedName>
        <fullName evidence="11">Acetylornithine deacetylase</fullName>
        <ecNumber evidence="11">3.5.1.16</ecNumber>
    </submittedName>
</protein>
<reference evidence="11 12" key="1">
    <citation type="submission" date="2015-09" db="EMBL/GenBank/DDBJ databases">
        <authorList>
            <consortium name="Swine Surveillance"/>
        </authorList>
    </citation>
    <scope>NUCLEOTIDE SEQUENCE [LARGE SCALE GENOMIC DNA]</scope>
    <source>
        <strain evidence="11 12">CECT 7688</strain>
    </source>
</reference>
<dbReference type="Gene3D" id="3.30.70.360">
    <property type="match status" value="1"/>
</dbReference>
<keyword evidence="9" id="KW-0170">Cobalt</keyword>
<dbReference type="RefSeq" id="WP_058239965.1">
    <property type="nucleotide sequence ID" value="NZ_CYPW01000024.1"/>
</dbReference>
<name>A0A0N7LS65_9RHOB</name>
<evidence type="ECO:0000256" key="7">
    <source>
        <dbReference type="ARBA" id="ARBA00022801"/>
    </source>
</evidence>
<dbReference type="CDD" id="cd03894">
    <property type="entry name" value="M20_ArgE"/>
    <property type="match status" value="1"/>
</dbReference>
<dbReference type="EMBL" id="CYPW01000024">
    <property type="protein sequence ID" value="CUH52756.1"/>
    <property type="molecule type" value="Genomic_DNA"/>
</dbReference>
<dbReference type="Pfam" id="PF01546">
    <property type="entry name" value="Peptidase_M20"/>
    <property type="match status" value="1"/>
</dbReference>
<dbReference type="Pfam" id="PF07687">
    <property type="entry name" value="M20_dimer"/>
    <property type="match status" value="1"/>
</dbReference>
<evidence type="ECO:0000313" key="11">
    <source>
        <dbReference type="EMBL" id="CUH52756.1"/>
    </source>
</evidence>
<evidence type="ECO:0000256" key="2">
    <source>
        <dbReference type="ARBA" id="ARBA00005691"/>
    </source>
</evidence>
<sequence>MSDLQNTLSILELLVGFATVSERSNTDLIVYVAEYLEELGVEAHVFPDATGQKHGLVAHIGPLVPGGVVLSGHTDVVPVTGQDWHSDPWTLTERGGCYYGRGTCDMKGFLALVLAAVPKMLAAPLQKPIQLALSFDEEVGCTGTVPLLAELQAQYPIADRVIVGEPTNWRVVTGHKGGIDVTTDIKGKAAHSSMPHLGVSAISAAARLAAWHEEEMRRCAEHADLTSGFMPPHSTLQVGTIHGGVAMNIVPDACVMETDIRFTPPETAEEWLQRYGCFAAEVERDMQALHPEVSINLRGIEVIPAMMPEKEGPAERLARQLTGDNAGHCVSYQTEAGHFQSAGYSTVVCGPGDIAQAHQPNEFITAEQLRRGQDVMEKLIDRLC</sequence>
<dbReference type="InterPro" id="IPR010169">
    <property type="entry name" value="AcOrn-deacetyl"/>
</dbReference>
<dbReference type="NCBIfam" id="NF005710">
    <property type="entry name" value="PRK07522.1"/>
    <property type="match status" value="1"/>
</dbReference>